<comment type="catalytic activity">
    <reaction evidence="1">
        <text>Hydrolysis of (1-&gt;3)-beta-D-glucosidic linkages in (1-&gt;3)-beta-D-glucans.</text>
        <dbReference type="EC" id="3.2.1.39"/>
    </reaction>
</comment>
<evidence type="ECO:0000259" key="17">
    <source>
        <dbReference type="SMART" id="SM00768"/>
    </source>
</evidence>
<dbReference type="Gene3D" id="3.20.20.80">
    <property type="entry name" value="Glycosidases"/>
    <property type="match status" value="1"/>
</dbReference>
<evidence type="ECO:0000256" key="14">
    <source>
        <dbReference type="RuleBase" id="RU004335"/>
    </source>
</evidence>
<keyword evidence="11" id="KW-1015">Disulfide bond</keyword>
<protein>
    <recommendedName>
        <fullName evidence="4">glucan endo-1,3-beta-D-glucosidase</fullName>
        <ecNumber evidence="4">3.2.1.39</ecNumber>
    </recommendedName>
</protein>
<evidence type="ECO:0000256" key="1">
    <source>
        <dbReference type="ARBA" id="ARBA00000382"/>
    </source>
</evidence>
<gene>
    <name evidence="18" type="ORF">LUZ61_001540</name>
</gene>
<feature type="domain" description="X8" evidence="17">
    <location>
        <begin position="421"/>
        <end position="506"/>
    </location>
</feature>
<dbReference type="Pfam" id="PF07983">
    <property type="entry name" value="X8"/>
    <property type="match status" value="1"/>
</dbReference>
<name>A0AAD5ZH77_9POAL</name>
<evidence type="ECO:0000256" key="4">
    <source>
        <dbReference type="ARBA" id="ARBA00012780"/>
    </source>
</evidence>
<evidence type="ECO:0000256" key="2">
    <source>
        <dbReference type="ARBA" id="ARBA00004609"/>
    </source>
</evidence>
<keyword evidence="19" id="KW-1185">Reference proteome</keyword>
<dbReference type="SMART" id="SM00768">
    <property type="entry name" value="X8"/>
    <property type="match status" value="1"/>
</dbReference>
<dbReference type="FunFam" id="1.20.58.1040:FF:000001">
    <property type="entry name" value="Glucan endo-1,3-beta-glucosidase 4"/>
    <property type="match status" value="1"/>
</dbReference>
<keyword evidence="6" id="KW-0336">GPI-anchor</keyword>
<keyword evidence="13" id="KW-0326">Glycosidase</keyword>
<keyword evidence="9" id="KW-0611">Plant defense</keyword>
<evidence type="ECO:0000256" key="15">
    <source>
        <dbReference type="SAM" id="MobiDB-lite"/>
    </source>
</evidence>
<dbReference type="AlphaFoldDB" id="A0AAD5ZH77"/>
<evidence type="ECO:0000256" key="6">
    <source>
        <dbReference type="ARBA" id="ARBA00022622"/>
    </source>
</evidence>
<organism evidence="18 19">
    <name type="scientific">Rhynchospora tenuis</name>
    <dbReference type="NCBI Taxonomy" id="198213"/>
    <lineage>
        <taxon>Eukaryota</taxon>
        <taxon>Viridiplantae</taxon>
        <taxon>Streptophyta</taxon>
        <taxon>Embryophyta</taxon>
        <taxon>Tracheophyta</taxon>
        <taxon>Spermatophyta</taxon>
        <taxon>Magnoliopsida</taxon>
        <taxon>Liliopsida</taxon>
        <taxon>Poales</taxon>
        <taxon>Cyperaceae</taxon>
        <taxon>Cyperoideae</taxon>
        <taxon>Rhynchosporeae</taxon>
        <taxon>Rhynchospora</taxon>
    </lineage>
</organism>
<dbReference type="EC" id="3.2.1.39" evidence="4"/>
<evidence type="ECO:0000256" key="9">
    <source>
        <dbReference type="ARBA" id="ARBA00022821"/>
    </source>
</evidence>
<comment type="subcellular location">
    <subcellularLocation>
        <location evidence="2">Cell membrane</location>
        <topology evidence="2">Lipid-anchor</topology>
        <topology evidence="2">GPI-anchor</topology>
    </subcellularLocation>
</comment>
<evidence type="ECO:0000313" key="18">
    <source>
        <dbReference type="EMBL" id="KAJ3697835.1"/>
    </source>
</evidence>
<evidence type="ECO:0000256" key="12">
    <source>
        <dbReference type="ARBA" id="ARBA00023180"/>
    </source>
</evidence>
<evidence type="ECO:0000256" key="10">
    <source>
        <dbReference type="ARBA" id="ARBA00023136"/>
    </source>
</evidence>
<dbReference type="GO" id="GO:0042973">
    <property type="term" value="F:glucan endo-1,3-beta-D-glucosidase activity"/>
    <property type="evidence" value="ECO:0007669"/>
    <property type="project" value="UniProtKB-EC"/>
</dbReference>
<evidence type="ECO:0000256" key="8">
    <source>
        <dbReference type="ARBA" id="ARBA00022801"/>
    </source>
</evidence>
<keyword evidence="6" id="KW-0449">Lipoprotein</keyword>
<evidence type="ECO:0000256" key="3">
    <source>
        <dbReference type="ARBA" id="ARBA00008773"/>
    </source>
</evidence>
<dbReference type="Proteomes" id="UP001210211">
    <property type="component" value="Unassembled WGS sequence"/>
</dbReference>
<dbReference type="EMBL" id="JAMRDG010000001">
    <property type="protein sequence ID" value="KAJ3697835.1"/>
    <property type="molecule type" value="Genomic_DNA"/>
</dbReference>
<keyword evidence="12" id="KW-0325">Glycoprotein</keyword>
<proteinExistence type="inferred from homology"/>
<feature type="compositionally biased region" description="Low complexity" evidence="15">
    <location>
        <begin position="397"/>
        <end position="411"/>
    </location>
</feature>
<dbReference type="Gene3D" id="1.20.58.1040">
    <property type="match status" value="1"/>
</dbReference>
<evidence type="ECO:0000256" key="7">
    <source>
        <dbReference type="ARBA" id="ARBA00022729"/>
    </source>
</evidence>
<keyword evidence="7" id="KW-0732">Signal</keyword>
<dbReference type="InterPro" id="IPR044965">
    <property type="entry name" value="Glyco_hydro_17_plant"/>
</dbReference>
<evidence type="ECO:0000313" key="19">
    <source>
        <dbReference type="Proteomes" id="UP001210211"/>
    </source>
</evidence>
<feature type="region of interest" description="Disordered" evidence="15">
    <location>
        <begin position="397"/>
        <end position="420"/>
    </location>
</feature>
<keyword evidence="5" id="KW-1003">Cell membrane</keyword>
<feature type="transmembrane region" description="Helical" evidence="16">
    <location>
        <begin position="15"/>
        <end position="32"/>
    </location>
</feature>
<keyword evidence="16" id="KW-0812">Transmembrane</keyword>
<dbReference type="FunFam" id="3.20.20.80:FF:000002">
    <property type="entry name" value="Glucan endo-1,3-beta-glucosidase 3"/>
    <property type="match status" value="1"/>
</dbReference>
<evidence type="ECO:0000256" key="5">
    <source>
        <dbReference type="ARBA" id="ARBA00022475"/>
    </source>
</evidence>
<dbReference type="PANTHER" id="PTHR32227">
    <property type="entry name" value="GLUCAN ENDO-1,3-BETA-GLUCOSIDASE BG1-RELATED-RELATED"/>
    <property type="match status" value="1"/>
</dbReference>
<dbReference type="GO" id="GO:0006952">
    <property type="term" value="P:defense response"/>
    <property type="evidence" value="ECO:0007669"/>
    <property type="project" value="UniProtKB-KW"/>
</dbReference>
<dbReference type="InterPro" id="IPR017853">
    <property type="entry name" value="GH"/>
</dbReference>
<comment type="similarity">
    <text evidence="3 14">Belongs to the glycosyl hydrolase 17 family.</text>
</comment>
<sequence>MHQVFSPYINSSPALHFHYITHIRLISSLFMLSRNHLSLINSLLQRMGPLGVFFFLLFTILSASSEGGTIGVNYGRVANNLPSPASTVQLLKTNNITHVKIFDANSDVLKALAGSGIHVTVMMPNQLLQTTASNPSFAAMWVQNNVAAYYPSTKIQAVAVGNEVFADPTNLTSYLLPAMINVQAALAKLNLDKAIKVSSPIALTALQSSYPPSAGAFRPDLAMPVMKPMLQFLRKTGSYLMVNAYPFFAYEANSNDISLDYALSNPNAGVLDSGSGLTYYSLLDAQIDAVAYAMSALKYDDVLISISETGWPSEGDANEIGANVMNAAAYAGNLINRVLAGTCGTPKRPHCNMDMYLFALFNENQKPGPTSERNYGMFYPNEQKVYDVNFVLGNGNSSSTGNNNGNNNSTGSGSGNGTPETWCVADPTAGQQMLQMALDFACGEGGADCTAIQPGAACYEPNTIEAHASYAFNSYYQKNGRGLWTCDFGGIAHVVSQAPKIGKCTLPSST</sequence>
<evidence type="ECO:0000256" key="13">
    <source>
        <dbReference type="ARBA" id="ARBA00023295"/>
    </source>
</evidence>
<dbReference type="SUPFAM" id="SSF51445">
    <property type="entry name" value="(Trans)glycosidases"/>
    <property type="match status" value="1"/>
</dbReference>
<dbReference type="InterPro" id="IPR000490">
    <property type="entry name" value="Glyco_hydro_17"/>
</dbReference>
<keyword evidence="8" id="KW-0378">Hydrolase</keyword>
<dbReference type="GO" id="GO:0009506">
    <property type="term" value="C:plasmodesma"/>
    <property type="evidence" value="ECO:0007669"/>
    <property type="project" value="UniProtKB-ARBA"/>
</dbReference>
<keyword evidence="10 16" id="KW-0472">Membrane</keyword>
<reference evidence="18 19" key="1">
    <citation type="journal article" date="2022" name="Cell">
        <title>Repeat-based holocentromeres influence genome architecture and karyotype evolution.</title>
        <authorList>
            <person name="Hofstatter P.G."/>
            <person name="Thangavel G."/>
            <person name="Lux T."/>
            <person name="Neumann P."/>
            <person name="Vondrak T."/>
            <person name="Novak P."/>
            <person name="Zhang M."/>
            <person name="Costa L."/>
            <person name="Castellani M."/>
            <person name="Scott A."/>
            <person name="Toegelov H."/>
            <person name="Fuchs J."/>
            <person name="Mata-Sucre Y."/>
            <person name="Dias Y."/>
            <person name="Vanzela A.L.L."/>
            <person name="Huettel B."/>
            <person name="Almeida C.C.S."/>
            <person name="Simkova H."/>
            <person name="Souza G."/>
            <person name="Pedrosa-Harand A."/>
            <person name="Macas J."/>
            <person name="Mayer K.F.X."/>
            <person name="Houben A."/>
            <person name="Marques A."/>
        </authorList>
    </citation>
    <scope>NUCLEOTIDE SEQUENCE [LARGE SCALE GENOMIC DNA]</scope>
    <source>
        <strain evidence="18">RhyTen1mFocal</strain>
    </source>
</reference>
<keyword evidence="16" id="KW-1133">Transmembrane helix</keyword>
<dbReference type="InterPro" id="IPR012946">
    <property type="entry name" value="X8"/>
</dbReference>
<dbReference type="GO" id="GO:0098552">
    <property type="term" value="C:side of membrane"/>
    <property type="evidence" value="ECO:0007669"/>
    <property type="project" value="UniProtKB-KW"/>
</dbReference>
<accession>A0AAD5ZH77</accession>
<evidence type="ECO:0000256" key="11">
    <source>
        <dbReference type="ARBA" id="ARBA00023157"/>
    </source>
</evidence>
<feature type="transmembrane region" description="Helical" evidence="16">
    <location>
        <begin position="44"/>
        <end position="63"/>
    </location>
</feature>
<dbReference type="GO" id="GO:0005975">
    <property type="term" value="P:carbohydrate metabolic process"/>
    <property type="evidence" value="ECO:0007669"/>
    <property type="project" value="InterPro"/>
</dbReference>
<evidence type="ECO:0000256" key="16">
    <source>
        <dbReference type="SAM" id="Phobius"/>
    </source>
</evidence>
<comment type="caution">
    <text evidence="18">The sequence shown here is derived from an EMBL/GenBank/DDBJ whole genome shotgun (WGS) entry which is preliminary data.</text>
</comment>
<dbReference type="Pfam" id="PF00332">
    <property type="entry name" value="Glyco_hydro_17"/>
    <property type="match status" value="1"/>
</dbReference>
<dbReference type="GO" id="GO:0005886">
    <property type="term" value="C:plasma membrane"/>
    <property type="evidence" value="ECO:0007669"/>
    <property type="project" value="UniProtKB-SubCell"/>
</dbReference>